<comment type="caution">
    <text evidence="2">The sequence shown here is derived from an EMBL/GenBank/DDBJ whole genome shotgun (WGS) entry which is preliminary data.</text>
</comment>
<evidence type="ECO:0000313" key="3">
    <source>
        <dbReference type="Proteomes" id="UP000560081"/>
    </source>
</evidence>
<proteinExistence type="predicted"/>
<dbReference type="AlphaFoldDB" id="A0A4Y8WV91"/>
<accession>A0A4Y8WV91</accession>
<dbReference type="Proteomes" id="UP000560081">
    <property type="component" value="Unassembled WGS sequence"/>
</dbReference>
<feature type="compositionally biased region" description="Basic and acidic residues" evidence="1">
    <location>
        <begin position="44"/>
        <end position="56"/>
    </location>
</feature>
<reference evidence="2 3" key="1">
    <citation type="submission" date="2020-08" db="EMBL/GenBank/DDBJ databases">
        <title>Sequencing the genomes of 1000 actinobacteria strains.</title>
        <authorList>
            <person name="Klenk H.-P."/>
        </authorList>
    </citation>
    <scope>NUCLEOTIDE SEQUENCE [LARGE SCALE GENOMIC DNA]</scope>
    <source>
        <strain evidence="2 3">DSM 19079</strain>
    </source>
</reference>
<evidence type="ECO:0000313" key="2">
    <source>
        <dbReference type="EMBL" id="MBB4883779.1"/>
    </source>
</evidence>
<protein>
    <submittedName>
        <fullName evidence="2">Uncharacterized protein</fullName>
    </submittedName>
</protein>
<name>A0A4Y8WV91_9MICC</name>
<gene>
    <name evidence="2" type="ORF">BJ976_002130</name>
</gene>
<dbReference type="RefSeq" id="WP_135030822.1">
    <property type="nucleotide sequence ID" value="NZ_BMLA01000004.1"/>
</dbReference>
<feature type="region of interest" description="Disordered" evidence="1">
    <location>
        <begin position="31"/>
        <end position="62"/>
    </location>
</feature>
<keyword evidence="3" id="KW-1185">Reference proteome</keyword>
<evidence type="ECO:0000256" key="1">
    <source>
        <dbReference type="SAM" id="MobiDB-lite"/>
    </source>
</evidence>
<sequence length="62" mass="6612">MRLARAATLVAGAAAAYGLRAWQRNREGRQVWADATDGLPGPEAPRESAEDAHVDPEETPQG</sequence>
<organism evidence="2 3">
    <name type="scientific">Micrococcus flavus</name>
    <dbReference type="NCBI Taxonomy" id="384602"/>
    <lineage>
        <taxon>Bacteria</taxon>
        <taxon>Bacillati</taxon>
        <taxon>Actinomycetota</taxon>
        <taxon>Actinomycetes</taxon>
        <taxon>Micrococcales</taxon>
        <taxon>Micrococcaceae</taxon>
        <taxon>Micrococcus</taxon>
    </lineage>
</organism>
<dbReference type="EMBL" id="JACHMC010000001">
    <property type="protein sequence ID" value="MBB4883779.1"/>
    <property type="molecule type" value="Genomic_DNA"/>
</dbReference>